<dbReference type="InterPro" id="IPR045866">
    <property type="entry name" value="FAM210A/B-like"/>
</dbReference>
<evidence type="ECO:0000256" key="2">
    <source>
        <dbReference type="SAM" id="Phobius"/>
    </source>
</evidence>
<dbReference type="OrthoDB" id="426386at2759"/>
<dbReference type="InterPro" id="IPR009688">
    <property type="entry name" value="FAM210A/B-like_dom"/>
</dbReference>
<comment type="caution">
    <text evidence="4">The sequence shown here is derived from an EMBL/GenBank/DDBJ whole genome shotgun (WGS) entry which is preliminary data.</text>
</comment>
<gene>
    <name evidence="4" type="ORF">CYY_001414</name>
</gene>
<dbReference type="Proteomes" id="UP000695562">
    <property type="component" value="Unassembled WGS sequence"/>
</dbReference>
<keyword evidence="2" id="KW-0812">Transmembrane</keyword>
<dbReference type="PANTHER" id="PTHR21377">
    <property type="entry name" value="PROTEIN FAM210B, MITOCHONDRIAL"/>
    <property type="match status" value="1"/>
</dbReference>
<proteinExistence type="predicted"/>
<dbReference type="GO" id="GO:0005739">
    <property type="term" value="C:mitochondrion"/>
    <property type="evidence" value="ECO:0007669"/>
    <property type="project" value="TreeGrafter"/>
</dbReference>
<feature type="transmembrane region" description="Helical" evidence="2">
    <location>
        <begin position="196"/>
        <end position="219"/>
    </location>
</feature>
<feature type="compositionally biased region" description="Basic and acidic residues" evidence="1">
    <location>
        <begin position="99"/>
        <end position="120"/>
    </location>
</feature>
<feature type="transmembrane region" description="Helical" evidence="2">
    <location>
        <begin position="147"/>
        <end position="170"/>
    </location>
</feature>
<evidence type="ECO:0000259" key="3">
    <source>
        <dbReference type="Pfam" id="PF06916"/>
    </source>
</evidence>
<accession>A0A8J4Q3B4</accession>
<protein>
    <recommendedName>
        <fullName evidence="3">DUF1279 domain-containing protein</fullName>
    </recommendedName>
</protein>
<reference evidence="4" key="1">
    <citation type="submission" date="2020-01" db="EMBL/GenBank/DDBJ databases">
        <title>Development of genomics and gene disruption for Polysphondylium violaceum indicates a role for the polyketide synthase stlB in stalk morphogenesis.</title>
        <authorList>
            <person name="Narita B."/>
            <person name="Kawabe Y."/>
            <person name="Kin K."/>
            <person name="Saito T."/>
            <person name="Gibbs R."/>
            <person name="Kuspa A."/>
            <person name="Muzny D."/>
            <person name="Queller D."/>
            <person name="Richards S."/>
            <person name="Strassman J."/>
            <person name="Sucgang R."/>
            <person name="Worley K."/>
            <person name="Schaap P."/>
        </authorList>
    </citation>
    <scope>NUCLEOTIDE SEQUENCE</scope>
    <source>
        <strain evidence="4">QSvi11</strain>
    </source>
</reference>
<organism evidence="4 5">
    <name type="scientific">Polysphondylium violaceum</name>
    <dbReference type="NCBI Taxonomy" id="133409"/>
    <lineage>
        <taxon>Eukaryota</taxon>
        <taxon>Amoebozoa</taxon>
        <taxon>Evosea</taxon>
        <taxon>Eumycetozoa</taxon>
        <taxon>Dictyostelia</taxon>
        <taxon>Dictyosteliales</taxon>
        <taxon>Dictyosteliaceae</taxon>
        <taxon>Polysphondylium</taxon>
    </lineage>
</organism>
<dbReference type="Pfam" id="PF06916">
    <property type="entry name" value="FAM210A-B_dom"/>
    <property type="match status" value="1"/>
</dbReference>
<name>A0A8J4Q3B4_9MYCE</name>
<evidence type="ECO:0000256" key="1">
    <source>
        <dbReference type="SAM" id="MobiDB-lite"/>
    </source>
</evidence>
<evidence type="ECO:0000313" key="4">
    <source>
        <dbReference type="EMBL" id="KAF2077289.1"/>
    </source>
</evidence>
<dbReference type="PANTHER" id="PTHR21377:SF0">
    <property type="entry name" value="PROTEIN FAM210B, MITOCHONDRIAL"/>
    <property type="match status" value="1"/>
</dbReference>
<dbReference type="EMBL" id="AJWJ01000033">
    <property type="protein sequence ID" value="KAF2077289.1"/>
    <property type="molecule type" value="Genomic_DNA"/>
</dbReference>
<keyword evidence="2" id="KW-0472">Membrane</keyword>
<evidence type="ECO:0000313" key="5">
    <source>
        <dbReference type="Proteomes" id="UP000695562"/>
    </source>
</evidence>
<keyword evidence="5" id="KW-1185">Reference proteome</keyword>
<dbReference type="AlphaFoldDB" id="A0A8J4Q3B4"/>
<feature type="region of interest" description="Disordered" evidence="1">
    <location>
        <begin position="99"/>
        <end position="129"/>
    </location>
</feature>
<sequence>MQFYRTFGKTSQYMTRFAVLSPTSAAIYKQSFTSKSMVVSQPKQQRIAFTPISNTTTIKNITSQFNKNINTYALSSSPYIFSSALLGNACAVRRYSTEVNKDNKDKKEQDDKEIKENKEKDDDDDDSKTSLKGLSIKEKVKYIIKKYGVLGVVVYFSIYGATLGGFYYLLSMGVDANTILETLHLPQTQLGEKAGIFGAAFVLTKLTSLIRIPLTLAILPPLSRYLRRRK</sequence>
<feature type="domain" description="DUF1279" evidence="3">
    <location>
        <begin position="138"/>
        <end position="220"/>
    </location>
</feature>
<keyword evidence="2" id="KW-1133">Transmembrane helix</keyword>